<protein>
    <submittedName>
        <fullName evidence="1">Uncharacterized protein</fullName>
    </submittedName>
</protein>
<reference evidence="1 2" key="1">
    <citation type="submission" date="2020-09" db="EMBL/GenBank/DDBJ databases">
        <title>De no assembly of potato wild relative species, Solanum commersonii.</title>
        <authorList>
            <person name="Cho K."/>
        </authorList>
    </citation>
    <scope>NUCLEOTIDE SEQUENCE [LARGE SCALE GENOMIC DNA]</scope>
    <source>
        <strain evidence="1">LZ3.2</strain>
        <tissue evidence="1">Leaf</tissue>
    </source>
</reference>
<accession>A0A9J6ANI5</accession>
<sequence>MVEEQLIRLIASRFASFYFLVRCQSFPWRCNIFHFDIFYRRVAFSFYFQGDVMEEKGWGLLAIFGLFYLFVTKCQRKKLGKEKAGGSYVV</sequence>
<dbReference type="Proteomes" id="UP000824120">
    <property type="component" value="Chromosome 2"/>
</dbReference>
<gene>
    <name evidence="1" type="ORF">H5410_010841</name>
</gene>
<name>A0A9J6ANI5_SOLCO</name>
<keyword evidence="2" id="KW-1185">Reference proteome</keyword>
<organism evidence="1 2">
    <name type="scientific">Solanum commersonii</name>
    <name type="common">Commerson's wild potato</name>
    <name type="synonym">Commerson's nightshade</name>
    <dbReference type="NCBI Taxonomy" id="4109"/>
    <lineage>
        <taxon>Eukaryota</taxon>
        <taxon>Viridiplantae</taxon>
        <taxon>Streptophyta</taxon>
        <taxon>Embryophyta</taxon>
        <taxon>Tracheophyta</taxon>
        <taxon>Spermatophyta</taxon>
        <taxon>Magnoliopsida</taxon>
        <taxon>eudicotyledons</taxon>
        <taxon>Gunneridae</taxon>
        <taxon>Pentapetalae</taxon>
        <taxon>asterids</taxon>
        <taxon>lamiids</taxon>
        <taxon>Solanales</taxon>
        <taxon>Solanaceae</taxon>
        <taxon>Solanoideae</taxon>
        <taxon>Solaneae</taxon>
        <taxon>Solanum</taxon>
    </lineage>
</organism>
<evidence type="ECO:0000313" key="1">
    <source>
        <dbReference type="EMBL" id="KAG5625623.1"/>
    </source>
</evidence>
<dbReference type="AlphaFoldDB" id="A0A9J6ANI5"/>
<dbReference type="EMBL" id="JACXVP010000002">
    <property type="protein sequence ID" value="KAG5625623.1"/>
    <property type="molecule type" value="Genomic_DNA"/>
</dbReference>
<proteinExistence type="predicted"/>
<comment type="caution">
    <text evidence="1">The sequence shown here is derived from an EMBL/GenBank/DDBJ whole genome shotgun (WGS) entry which is preliminary data.</text>
</comment>
<evidence type="ECO:0000313" key="2">
    <source>
        <dbReference type="Proteomes" id="UP000824120"/>
    </source>
</evidence>